<keyword evidence="7" id="KW-0503">Monooxygenase</keyword>
<dbReference type="EMBL" id="QYUM01000003">
    <property type="protein sequence ID" value="RJF91129.1"/>
    <property type="molecule type" value="Genomic_DNA"/>
</dbReference>
<dbReference type="InterPro" id="IPR036188">
    <property type="entry name" value="FAD/NAD-bd_sf"/>
</dbReference>
<feature type="region of interest" description="Disordered" evidence="8">
    <location>
        <begin position="1"/>
        <end position="52"/>
    </location>
</feature>
<evidence type="ECO:0000256" key="1">
    <source>
        <dbReference type="ARBA" id="ARBA00001974"/>
    </source>
</evidence>
<keyword evidence="6" id="KW-0560">Oxidoreductase</keyword>
<dbReference type="GO" id="GO:0050661">
    <property type="term" value="F:NADP binding"/>
    <property type="evidence" value="ECO:0007669"/>
    <property type="project" value="InterPro"/>
</dbReference>
<dbReference type="InterPro" id="IPR050775">
    <property type="entry name" value="FAD-binding_Monooxygenases"/>
</dbReference>
<evidence type="ECO:0000256" key="4">
    <source>
        <dbReference type="ARBA" id="ARBA00022827"/>
    </source>
</evidence>
<comment type="cofactor">
    <cofactor evidence="1">
        <name>FAD</name>
        <dbReference type="ChEBI" id="CHEBI:57692"/>
    </cofactor>
</comment>
<keyword evidence="5" id="KW-0521">NADP</keyword>
<dbReference type="OrthoDB" id="312624at2"/>
<keyword evidence="3" id="KW-0285">Flavoprotein</keyword>
<evidence type="ECO:0000313" key="10">
    <source>
        <dbReference type="Proteomes" id="UP000286100"/>
    </source>
</evidence>
<dbReference type="FunFam" id="3.50.50.60:FF:000341">
    <property type="entry name" value="Baeyer-Villiger monooxygenase"/>
    <property type="match status" value="1"/>
</dbReference>
<dbReference type="Gene3D" id="3.50.50.60">
    <property type="entry name" value="FAD/NAD(P)-binding domain"/>
    <property type="match status" value="3"/>
</dbReference>
<organism evidence="9 10">
    <name type="scientific">Sphingomonas cavernae</name>
    <dbReference type="NCBI Taxonomy" id="2320861"/>
    <lineage>
        <taxon>Bacteria</taxon>
        <taxon>Pseudomonadati</taxon>
        <taxon>Pseudomonadota</taxon>
        <taxon>Alphaproteobacteria</taxon>
        <taxon>Sphingomonadales</taxon>
        <taxon>Sphingomonadaceae</taxon>
        <taxon>Sphingomonas</taxon>
    </lineage>
</organism>
<dbReference type="PANTHER" id="PTHR43098">
    <property type="entry name" value="L-ORNITHINE N(5)-MONOOXYGENASE-RELATED"/>
    <property type="match status" value="1"/>
</dbReference>
<evidence type="ECO:0000256" key="6">
    <source>
        <dbReference type="ARBA" id="ARBA00023002"/>
    </source>
</evidence>
<evidence type="ECO:0000256" key="2">
    <source>
        <dbReference type="ARBA" id="ARBA00010139"/>
    </source>
</evidence>
<dbReference type="RefSeq" id="WP_119762936.1">
    <property type="nucleotide sequence ID" value="NZ_QYUM01000003.1"/>
</dbReference>
<keyword evidence="4" id="KW-0274">FAD</keyword>
<feature type="region of interest" description="Disordered" evidence="8">
    <location>
        <begin position="279"/>
        <end position="298"/>
    </location>
</feature>
<accession>A0A418WM93</accession>
<dbReference type="AlphaFoldDB" id="A0A418WM93"/>
<evidence type="ECO:0000313" key="9">
    <source>
        <dbReference type="EMBL" id="RJF91129.1"/>
    </source>
</evidence>
<evidence type="ECO:0000256" key="3">
    <source>
        <dbReference type="ARBA" id="ARBA00022630"/>
    </source>
</evidence>
<evidence type="ECO:0000256" key="5">
    <source>
        <dbReference type="ARBA" id="ARBA00022857"/>
    </source>
</evidence>
<evidence type="ECO:0000256" key="8">
    <source>
        <dbReference type="SAM" id="MobiDB-lite"/>
    </source>
</evidence>
<sequence length="609" mass="69461">MTCKPTQTPAPEEFDIPSLREKYRQERDKRLRSDRQDQYVPSNADVTHSYDVDPHMPVTAREPISEDLDVVVLGAGFAGILASYHLTKAGVTNFRNIDHAGDFGGVWYWNRYPGIQCDNDAYCYLPLLEETGFMPSKKFADGAEIYEYCKLMARKFGFHDKAVLHTLITSLRWDEEIGRWRVGTSRGDEFRARFIIMGCGVLNMPKLPGIPGIDQFKGKLFHSARWEYDYTGGSYQNPVLDKLADKRVAIIGTGATAIQAVPHLARYAKQLYVIQRTPSTVDERPNPPTDPDWAKSLEPGWQDERKANFHRAAMEFFAPGEEDQICDIWTEITRNLAAELAAEGWPQLAPEEFMARREVVDYRVMERLRGRVETMVEDKETAESLKPWYRFLCKRPLSSNEFYGVFNQPNVKLIDVSDTKGLERITEKGFVANGIEYEIDCLICASGFEVTSELKRRWGIDVVEGRGGESIYDHWANGPETLHGTMTRGFPNQFFIGYIQGGLNASVTEQFGRQGYHSAHIISEALKRGLKAVEPTKEAQDAYVRHFHEVEMDMSQFQRECTPSYFTNEGQVKAPWALFRSYGPGWGAFQKLLEDWRAKGDLEGLELRS</sequence>
<dbReference type="InterPro" id="IPR020946">
    <property type="entry name" value="Flavin_mOase-like"/>
</dbReference>
<reference evidence="9 10" key="1">
    <citation type="submission" date="2018-09" db="EMBL/GenBank/DDBJ databases">
        <authorList>
            <person name="Zhu H."/>
        </authorList>
    </citation>
    <scope>NUCLEOTIDE SEQUENCE [LARGE SCALE GENOMIC DNA]</scope>
    <source>
        <strain evidence="9 10">K2R01-6</strain>
    </source>
</reference>
<evidence type="ECO:0000256" key="7">
    <source>
        <dbReference type="ARBA" id="ARBA00023033"/>
    </source>
</evidence>
<comment type="similarity">
    <text evidence="2">Belongs to the FAD-binding monooxygenase family.</text>
</comment>
<gene>
    <name evidence="9" type="ORF">D3876_13435</name>
</gene>
<name>A0A418WM93_9SPHN</name>
<dbReference type="GO" id="GO:0004499">
    <property type="term" value="F:N,N-dimethylaniline monooxygenase activity"/>
    <property type="evidence" value="ECO:0007669"/>
    <property type="project" value="InterPro"/>
</dbReference>
<comment type="caution">
    <text evidence="9">The sequence shown here is derived from an EMBL/GenBank/DDBJ whole genome shotgun (WGS) entry which is preliminary data.</text>
</comment>
<dbReference type="PANTHER" id="PTHR43098:SF4">
    <property type="entry name" value="BLR3857 PROTEIN"/>
    <property type="match status" value="1"/>
</dbReference>
<dbReference type="Pfam" id="PF13450">
    <property type="entry name" value="NAD_binding_8"/>
    <property type="match status" value="1"/>
</dbReference>
<dbReference type="GO" id="GO:0050660">
    <property type="term" value="F:flavin adenine dinucleotide binding"/>
    <property type="evidence" value="ECO:0007669"/>
    <property type="project" value="InterPro"/>
</dbReference>
<proteinExistence type="inferred from homology"/>
<protein>
    <submittedName>
        <fullName evidence="9">NAD(P)/FAD-dependent oxidoreductase</fullName>
    </submittedName>
</protein>
<dbReference type="PRINTS" id="PR00411">
    <property type="entry name" value="PNDRDTASEI"/>
</dbReference>
<dbReference type="Pfam" id="PF00743">
    <property type="entry name" value="FMO-like"/>
    <property type="match status" value="1"/>
</dbReference>
<feature type="compositionally biased region" description="Basic and acidic residues" evidence="8">
    <location>
        <begin position="18"/>
        <end position="37"/>
    </location>
</feature>
<keyword evidence="10" id="KW-1185">Reference proteome</keyword>
<dbReference type="Proteomes" id="UP000286100">
    <property type="component" value="Unassembled WGS sequence"/>
</dbReference>
<dbReference type="SUPFAM" id="SSF51905">
    <property type="entry name" value="FAD/NAD(P)-binding domain"/>
    <property type="match status" value="1"/>
</dbReference>